<dbReference type="AlphaFoldDB" id="A0A5M9ZFN2"/>
<dbReference type="EMBL" id="RZUH01000020">
    <property type="protein sequence ID" value="KAA8825093.1"/>
    <property type="molecule type" value="Genomic_DNA"/>
</dbReference>
<accession>A0A5M9ZFN2</accession>
<sequence length="119" mass="13121">MHAMTAVIAPDRRTAEDLLAPYGADLQPGDPFADRVEFDGDGLNLAARWDYRSPVADQPDNELNEFDGTDARAWLARPEAAGLPGLLDRIGWADTPAQRAAVRDAARAGDRVWFYDLHM</sequence>
<reference evidence="1 2" key="1">
    <citation type="journal article" date="2019" name="Syst. Appl. Microbiol.">
        <title>Characterization of Bifidobacterium species in feaces of the Egyptian fruit bat: Description of B. vespertilionis sp. nov. and B. rousetti sp. nov.</title>
        <authorList>
            <person name="Modesto M."/>
            <person name="Satti M."/>
            <person name="Watanabe K."/>
            <person name="Puglisi E."/>
            <person name="Morelli L."/>
            <person name="Huang C.-H."/>
            <person name="Liou J.-S."/>
            <person name="Miyashita M."/>
            <person name="Tamura T."/>
            <person name="Saito S."/>
            <person name="Mori K."/>
            <person name="Huang L."/>
            <person name="Sciavilla P."/>
            <person name="Sandri C."/>
            <person name="Spiezio C."/>
            <person name="Vitali F."/>
            <person name="Cavalieri D."/>
            <person name="Perpetuini G."/>
            <person name="Tofalo R."/>
            <person name="Bonetti A."/>
            <person name="Arita M."/>
            <person name="Mattarelli P."/>
        </authorList>
    </citation>
    <scope>NUCLEOTIDE SEQUENCE [LARGE SCALE GENOMIC DNA]</scope>
    <source>
        <strain evidence="1 2">RST17</strain>
    </source>
</reference>
<dbReference type="Proteomes" id="UP000410049">
    <property type="component" value="Unassembled WGS sequence"/>
</dbReference>
<name>A0A5M9ZFN2_9BIFI</name>
<protein>
    <submittedName>
        <fullName evidence="1">Uncharacterized protein</fullName>
    </submittedName>
</protein>
<proteinExistence type="predicted"/>
<evidence type="ECO:0000313" key="1">
    <source>
        <dbReference type="EMBL" id="KAA8825093.1"/>
    </source>
</evidence>
<gene>
    <name evidence="1" type="ORF">EMO91_12760</name>
</gene>
<comment type="caution">
    <text evidence="1">The sequence shown here is derived from an EMBL/GenBank/DDBJ whole genome shotgun (WGS) entry which is preliminary data.</text>
</comment>
<organism evidence="1 2">
    <name type="scientific">Bifidobacterium myosotis</name>
    <dbReference type="NCBI Taxonomy" id="1630166"/>
    <lineage>
        <taxon>Bacteria</taxon>
        <taxon>Bacillati</taxon>
        <taxon>Actinomycetota</taxon>
        <taxon>Actinomycetes</taxon>
        <taxon>Bifidobacteriales</taxon>
        <taxon>Bifidobacteriaceae</taxon>
        <taxon>Bifidobacterium</taxon>
    </lineage>
</organism>
<evidence type="ECO:0000313" key="2">
    <source>
        <dbReference type="Proteomes" id="UP000410049"/>
    </source>
</evidence>
<dbReference type="RefSeq" id="WP_150380258.1">
    <property type="nucleotide sequence ID" value="NZ_RZUH01000020.1"/>
</dbReference>